<dbReference type="GeneID" id="47723965"/>
<dbReference type="EMBL" id="LT634361">
    <property type="protein sequence ID" value="SFZ84055.1"/>
    <property type="molecule type" value="Genomic_DNA"/>
</dbReference>
<evidence type="ECO:0008006" key="3">
    <source>
        <dbReference type="Google" id="ProtNLM"/>
    </source>
</evidence>
<organism evidence="1 2">
    <name type="scientific">Tenacibaculum maritimum NCIMB 2154</name>
    <dbReference type="NCBI Taxonomy" id="1349785"/>
    <lineage>
        <taxon>Bacteria</taxon>
        <taxon>Pseudomonadati</taxon>
        <taxon>Bacteroidota</taxon>
        <taxon>Flavobacteriia</taxon>
        <taxon>Flavobacteriales</taxon>
        <taxon>Flavobacteriaceae</taxon>
        <taxon>Tenacibaculum</taxon>
    </lineage>
</organism>
<dbReference type="InterPro" id="IPR045493">
    <property type="entry name" value="DUF6435"/>
</dbReference>
<keyword evidence="2" id="KW-1185">Reference proteome</keyword>
<evidence type="ECO:0000313" key="1">
    <source>
        <dbReference type="EMBL" id="SFZ84055.1"/>
    </source>
</evidence>
<name>A0A2H1ECB8_9FLAO</name>
<dbReference type="KEGG" id="tmar:MARIT_2498"/>
<dbReference type="OrthoDB" id="1453925at2"/>
<dbReference type="Proteomes" id="UP000231564">
    <property type="component" value="Chromosome MARIT"/>
</dbReference>
<reference evidence="1 2" key="1">
    <citation type="submission" date="2016-11" db="EMBL/GenBank/DDBJ databases">
        <authorList>
            <person name="Jaros S."/>
            <person name="Januszkiewicz K."/>
            <person name="Wedrychowicz H."/>
        </authorList>
    </citation>
    <scope>NUCLEOTIDE SEQUENCE [LARGE SCALE GENOMIC DNA]</scope>
    <source>
        <strain evidence="1">NCIMB 2154T</strain>
    </source>
</reference>
<dbReference type="NCBIfam" id="NF033487">
    <property type="entry name" value="Lacal_2735_fam"/>
    <property type="match status" value="1"/>
</dbReference>
<evidence type="ECO:0000313" key="2">
    <source>
        <dbReference type="Proteomes" id="UP000231564"/>
    </source>
</evidence>
<protein>
    <recommendedName>
        <fullName evidence="3">Lacal_2735 family protein</fullName>
    </recommendedName>
</protein>
<sequence length="65" mass="7879">MPRLNQLQVYKQSLEEKYSRLIEKANAYRYIDECKSDRSAYKATRVLEKLDRLRYLNDNMSNLTM</sequence>
<proteinExistence type="predicted"/>
<accession>A0A2H1ECB8</accession>
<gene>
    <name evidence="1" type="ORF">MARIT_2498</name>
</gene>
<dbReference type="AlphaFoldDB" id="A0A2H1ECB8"/>
<dbReference type="RefSeq" id="WP_024740401.1">
    <property type="nucleotide sequence ID" value="NZ_BAUG01000006.1"/>
</dbReference>